<dbReference type="NCBIfam" id="TIGR01188">
    <property type="entry name" value="drrA"/>
    <property type="match status" value="1"/>
</dbReference>
<dbReference type="InterPro" id="IPR025302">
    <property type="entry name" value="DrrA1/2-like_C"/>
</dbReference>
<evidence type="ECO:0000313" key="12">
    <source>
        <dbReference type="Proteomes" id="UP000246722"/>
    </source>
</evidence>
<dbReference type="GO" id="GO:0016887">
    <property type="term" value="F:ATP hydrolysis activity"/>
    <property type="evidence" value="ECO:0007669"/>
    <property type="project" value="InterPro"/>
</dbReference>
<evidence type="ECO:0000256" key="9">
    <source>
        <dbReference type="ARBA" id="ARBA00049985"/>
    </source>
</evidence>
<dbReference type="GO" id="GO:0005886">
    <property type="term" value="C:plasma membrane"/>
    <property type="evidence" value="ECO:0007669"/>
    <property type="project" value="UniProtKB-SubCell"/>
</dbReference>
<comment type="subcellular location">
    <subcellularLocation>
        <location evidence="1">Cell membrane</location>
        <topology evidence="1">Peripheral membrane protein</topology>
        <orientation evidence="1">Cytoplasmic side</orientation>
    </subcellularLocation>
</comment>
<keyword evidence="2" id="KW-0813">Transport</keyword>
<dbReference type="Proteomes" id="UP000246722">
    <property type="component" value="Unassembled WGS sequence"/>
</dbReference>
<organism evidence="11 12">
    <name type="scientific">Cryobacterium arcticum</name>
    <dbReference type="NCBI Taxonomy" id="670052"/>
    <lineage>
        <taxon>Bacteria</taxon>
        <taxon>Bacillati</taxon>
        <taxon>Actinomycetota</taxon>
        <taxon>Actinomycetes</taxon>
        <taxon>Micrococcales</taxon>
        <taxon>Microbacteriaceae</taxon>
        <taxon>Cryobacterium</taxon>
    </lineage>
</organism>
<keyword evidence="4" id="KW-0547">Nucleotide-binding</keyword>
<dbReference type="InterPro" id="IPR003439">
    <property type="entry name" value="ABC_transporter-like_ATP-bd"/>
</dbReference>
<dbReference type="OrthoDB" id="9804819at2"/>
<dbReference type="InterPro" id="IPR050763">
    <property type="entry name" value="ABC_transporter_ATP-binding"/>
</dbReference>
<evidence type="ECO:0000256" key="5">
    <source>
        <dbReference type="ARBA" id="ARBA00022840"/>
    </source>
</evidence>
<keyword evidence="8" id="KW-0046">Antibiotic resistance</keyword>
<evidence type="ECO:0000256" key="1">
    <source>
        <dbReference type="ARBA" id="ARBA00004413"/>
    </source>
</evidence>
<evidence type="ECO:0000256" key="7">
    <source>
        <dbReference type="ARBA" id="ARBA00023136"/>
    </source>
</evidence>
<dbReference type="PROSITE" id="PS00211">
    <property type="entry name" value="ABC_TRANSPORTER_1"/>
    <property type="match status" value="1"/>
</dbReference>
<dbReference type="PANTHER" id="PTHR42711:SF19">
    <property type="entry name" value="DOXORUBICIN RESISTANCE ATP-BINDING PROTEIN DRRA"/>
    <property type="match status" value="1"/>
</dbReference>
<dbReference type="GO" id="GO:0005524">
    <property type="term" value="F:ATP binding"/>
    <property type="evidence" value="ECO:0007669"/>
    <property type="project" value="UniProtKB-KW"/>
</dbReference>
<protein>
    <submittedName>
        <fullName evidence="11">Daunorubicin/doxorubicin resistance ABC transporter ATP-binding protein DrrA</fullName>
    </submittedName>
</protein>
<dbReference type="GO" id="GO:1900753">
    <property type="term" value="P:doxorubicin transport"/>
    <property type="evidence" value="ECO:0007669"/>
    <property type="project" value="InterPro"/>
</dbReference>
<evidence type="ECO:0000256" key="3">
    <source>
        <dbReference type="ARBA" id="ARBA00022475"/>
    </source>
</evidence>
<proteinExistence type="inferred from homology"/>
<keyword evidence="6" id="KW-1278">Translocase</keyword>
<dbReference type="Pfam" id="PF00005">
    <property type="entry name" value="ABC_tran"/>
    <property type="match status" value="1"/>
</dbReference>
<dbReference type="Pfam" id="PF13732">
    <property type="entry name" value="DrrA1-3_C"/>
    <property type="match status" value="1"/>
</dbReference>
<keyword evidence="7" id="KW-0472">Membrane</keyword>
<comment type="caution">
    <text evidence="11">The sequence shown here is derived from an EMBL/GenBank/DDBJ whole genome shotgun (WGS) entry which is preliminary data.</text>
</comment>
<evidence type="ECO:0000256" key="8">
    <source>
        <dbReference type="ARBA" id="ARBA00023251"/>
    </source>
</evidence>
<keyword evidence="5 11" id="KW-0067">ATP-binding</keyword>
<keyword evidence="12" id="KW-1185">Reference proteome</keyword>
<sequence>MTIIEASGLTKMYKSKSGPVHALAGLDLQVPRGTVKAILGPNGAGKTTVVKILTTLIKPDAGTAIVDGINVLDDPKAVRRIIGVSGQYAAVDENLTGFENLEMVGRLYHLGGAASRRRAQELIDLFELTAAGNRPVKGFSGGMRRRIDLAGALVFNPKILFLDEPTTGLDPRSRMALWGVINRLVESGTTVLLTTQYLEEADQLADSIAVIDDGKVIAEGTSDELKAQVGGHRVVVALVDAADSDAAFQVLARYGAGDPQVSNDRRGLDVAVTDGPPALQHVLADLRSAGVELHDAGMRRPTLDDVFLKLTGHKADKAADENEDDKLEKVK</sequence>
<dbReference type="SMART" id="SM00382">
    <property type="entry name" value="AAA"/>
    <property type="match status" value="1"/>
</dbReference>
<dbReference type="PROSITE" id="PS50893">
    <property type="entry name" value="ABC_TRANSPORTER_2"/>
    <property type="match status" value="1"/>
</dbReference>
<dbReference type="Gene3D" id="3.40.50.300">
    <property type="entry name" value="P-loop containing nucleotide triphosphate hydrolases"/>
    <property type="match status" value="1"/>
</dbReference>
<evidence type="ECO:0000256" key="6">
    <source>
        <dbReference type="ARBA" id="ARBA00022967"/>
    </source>
</evidence>
<accession>A0A317ZU92</accession>
<evidence type="ECO:0000259" key="10">
    <source>
        <dbReference type="PROSITE" id="PS50893"/>
    </source>
</evidence>
<dbReference type="AlphaFoldDB" id="A0A317ZU92"/>
<dbReference type="SUPFAM" id="SSF52540">
    <property type="entry name" value="P-loop containing nucleoside triphosphate hydrolases"/>
    <property type="match status" value="1"/>
</dbReference>
<comment type="similarity">
    <text evidence="9">Belongs to the ABC transporter superfamily. Drug exporter-1 (DrugE1) (TC 3.A.1.105) family.</text>
</comment>
<keyword evidence="3" id="KW-1003">Cell membrane</keyword>
<dbReference type="EMBL" id="QHLY01000012">
    <property type="protein sequence ID" value="PXA68729.1"/>
    <property type="molecule type" value="Genomic_DNA"/>
</dbReference>
<dbReference type="RefSeq" id="WP_110128377.1">
    <property type="nucleotide sequence ID" value="NZ_QHLY01000012.1"/>
</dbReference>
<dbReference type="GO" id="GO:0046677">
    <property type="term" value="P:response to antibiotic"/>
    <property type="evidence" value="ECO:0007669"/>
    <property type="project" value="UniProtKB-KW"/>
</dbReference>
<dbReference type="GO" id="GO:0043215">
    <property type="term" value="P:daunorubicin transport"/>
    <property type="evidence" value="ECO:0007669"/>
    <property type="project" value="InterPro"/>
</dbReference>
<dbReference type="InterPro" id="IPR027417">
    <property type="entry name" value="P-loop_NTPase"/>
</dbReference>
<name>A0A317ZU92_9MICO</name>
<evidence type="ECO:0000313" key="11">
    <source>
        <dbReference type="EMBL" id="PXA68729.1"/>
    </source>
</evidence>
<reference evidence="11 12" key="1">
    <citation type="submission" date="2018-05" db="EMBL/GenBank/DDBJ databases">
        <title>Genetic diversity of glacier-inhabiting Cryobacterium bacteria in China and description of Cryobacterium mengkeensis sp. nov. and Arthrobacter glacialis sp. nov.</title>
        <authorList>
            <person name="Liu Q."/>
            <person name="Xin Y.-H."/>
        </authorList>
    </citation>
    <scope>NUCLEOTIDE SEQUENCE [LARGE SCALE GENOMIC DNA]</scope>
    <source>
        <strain evidence="11 12">SK-1</strain>
    </source>
</reference>
<dbReference type="InterPro" id="IPR005894">
    <property type="entry name" value="DrrA"/>
</dbReference>
<evidence type="ECO:0000256" key="2">
    <source>
        <dbReference type="ARBA" id="ARBA00022448"/>
    </source>
</evidence>
<dbReference type="InterPro" id="IPR003593">
    <property type="entry name" value="AAA+_ATPase"/>
</dbReference>
<dbReference type="PANTHER" id="PTHR42711">
    <property type="entry name" value="ABC TRANSPORTER ATP-BINDING PROTEIN"/>
    <property type="match status" value="1"/>
</dbReference>
<feature type="domain" description="ABC transporter" evidence="10">
    <location>
        <begin position="4"/>
        <end position="238"/>
    </location>
</feature>
<dbReference type="InterPro" id="IPR017871">
    <property type="entry name" value="ABC_transporter-like_CS"/>
</dbReference>
<evidence type="ECO:0000256" key="4">
    <source>
        <dbReference type="ARBA" id="ARBA00022741"/>
    </source>
</evidence>
<gene>
    <name evidence="11" type="ORF">CTB96_19335</name>
</gene>